<dbReference type="EC" id="4.2.3.5" evidence="4"/>
<comment type="pathway">
    <text evidence="2">Metabolic intermediate biosynthesis; chorismate biosynthesis; chorismate from D-erythrose 4-phosphate and phosphoenolpyruvate: step 7/7.</text>
</comment>
<comment type="cofactor">
    <cofactor evidence="1">
        <name>FMNH2</name>
        <dbReference type="ChEBI" id="CHEBI:57618"/>
    </cofactor>
</comment>
<dbReference type="PANTHER" id="PTHR21085:SF0">
    <property type="entry name" value="CHORISMATE SYNTHASE"/>
    <property type="match status" value="1"/>
</dbReference>
<evidence type="ECO:0000313" key="14">
    <source>
        <dbReference type="Proteomes" id="UP001157125"/>
    </source>
</evidence>
<dbReference type="PANTHER" id="PTHR21085">
    <property type="entry name" value="CHORISMATE SYNTHASE"/>
    <property type="match status" value="1"/>
</dbReference>
<keyword evidence="7" id="KW-0288">FMN</keyword>
<evidence type="ECO:0000313" key="13">
    <source>
        <dbReference type="EMBL" id="GMA37701.1"/>
    </source>
</evidence>
<keyword evidence="8" id="KW-0274">FAD</keyword>
<proteinExistence type="inferred from homology"/>
<dbReference type="EMBL" id="BSUN01000001">
    <property type="protein sequence ID" value="GMA37701.1"/>
    <property type="molecule type" value="Genomic_DNA"/>
</dbReference>
<keyword evidence="6" id="KW-0285">Flavoprotein</keyword>
<evidence type="ECO:0000256" key="8">
    <source>
        <dbReference type="ARBA" id="ARBA00022827"/>
    </source>
</evidence>
<keyword evidence="10" id="KW-0057">Aromatic amino acid biosynthesis</keyword>
<sequence length="125" mass="13416">MLRWLTAGESHGPALVGTLDGLPAGVQVTSSEIQAALARRRLGYGRGARMNFEQDQVTVLGGVRHGVSQGGPVAIQVGNTEWPKWETVMSADPVDAAEAHRRTRGGAHPPAPRSRRPGRHDQVRL</sequence>
<dbReference type="Gene3D" id="3.60.150.10">
    <property type="entry name" value="Chorismate synthase AroC"/>
    <property type="match status" value="1"/>
</dbReference>
<evidence type="ECO:0000256" key="6">
    <source>
        <dbReference type="ARBA" id="ARBA00022630"/>
    </source>
</evidence>
<name>A0ABQ6IJX1_9MICO</name>
<reference evidence="14" key="1">
    <citation type="journal article" date="2019" name="Int. J. Syst. Evol. Microbiol.">
        <title>The Global Catalogue of Microorganisms (GCM) 10K type strain sequencing project: providing services to taxonomists for standard genome sequencing and annotation.</title>
        <authorList>
            <consortium name="The Broad Institute Genomics Platform"/>
            <consortium name="The Broad Institute Genome Sequencing Center for Infectious Disease"/>
            <person name="Wu L."/>
            <person name="Ma J."/>
        </authorList>
    </citation>
    <scope>NUCLEOTIDE SEQUENCE [LARGE SCALE GENOMIC DNA]</scope>
    <source>
        <strain evidence="14">NBRC 112299</strain>
    </source>
</reference>
<comment type="caution">
    <text evidence="13">The sequence shown here is derived from an EMBL/GenBank/DDBJ whole genome shotgun (WGS) entry which is preliminary data.</text>
</comment>
<dbReference type="Pfam" id="PF01264">
    <property type="entry name" value="Chorismate_synt"/>
    <property type="match status" value="1"/>
</dbReference>
<keyword evidence="5" id="KW-0028">Amino-acid biosynthesis</keyword>
<keyword evidence="14" id="KW-1185">Reference proteome</keyword>
<dbReference type="SUPFAM" id="SSF103263">
    <property type="entry name" value="Chorismate synthase, AroC"/>
    <property type="match status" value="1"/>
</dbReference>
<evidence type="ECO:0000256" key="10">
    <source>
        <dbReference type="ARBA" id="ARBA00023141"/>
    </source>
</evidence>
<evidence type="ECO:0000256" key="5">
    <source>
        <dbReference type="ARBA" id="ARBA00022605"/>
    </source>
</evidence>
<evidence type="ECO:0000256" key="11">
    <source>
        <dbReference type="ARBA" id="ARBA00023239"/>
    </source>
</evidence>
<evidence type="ECO:0000256" key="9">
    <source>
        <dbReference type="ARBA" id="ARBA00022857"/>
    </source>
</evidence>
<accession>A0ABQ6IJX1</accession>
<keyword evidence="9" id="KW-0521">NADP</keyword>
<dbReference type="InterPro" id="IPR035904">
    <property type="entry name" value="Chorismate_synth_AroC_sf"/>
</dbReference>
<evidence type="ECO:0000256" key="2">
    <source>
        <dbReference type="ARBA" id="ARBA00005044"/>
    </source>
</evidence>
<dbReference type="InterPro" id="IPR000453">
    <property type="entry name" value="Chorismate_synth"/>
</dbReference>
<organism evidence="13 14">
    <name type="scientific">Demequina litorisediminis</name>
    <dbReference type="NCBI Taxonomy" id="1849022"/>
    <lineage>
        <taxon>Bacteria</taxon>
        <taxon>Bacillati</taxon>
        <taxon>Actinomycetota</taxon>
        <taxon>Actinomycetes</taxon>
        <taxon>Micrococcales</taxon>
        <taxon>Demequinaceae</taxon>
        <taxon>Demequina</taxon>
    </lineage>
</organism>
<feature type="region of interest" description="Disordered" evidence="12">
    <location>
        <begin position="90"/>
        <end position="125"/>
    </location>
</feature>
<evidence type="ECO:0000256" key="3">
    <source>
        <dbReference type="ARBA" id="ARBA00008014"/>
    </source>
</evidence>
<comment type="similarity">
    <text evidence="3">Belongs to the chorismate synthase family.</text>
</comment>
<gene>
    <name evidence="13" type="ORF">GCM10025876_39050</name>
</gene>
<dbReference type="Proteomes" id="UP001157125">
    <property type="component" value="Unassembled WGS sequence"/>
</dbReference>
<evidence type="ECO:0000256" key="1">
    <source>
        <dbReference type="ARBA" id="ARBA00001914"/>
    </source>
</evidence>
<evidence type="ECO:0000256" key="7">
    <source>
        <dbReference type="ARBA" id="ARBA00022643"/>
    </source>
</evidence>
<keyword evidence="11" id="KW-0456">Lyase</keyword>
<protein>
    <recommendedName>
        <fullName evidence="4">chorismate synthase</fullName>
        <ecNumber evidence="4">4.2.3.5</ecNumber>
    </recommendedName>
</protein>
<evidence type="ECO:0000256" key="4">
    <source>
        <dbReference type="ARBA" id="ARBA00013036"/>
    </source>
</evidence>
<dbReference type="InterPro" id="IPR020541">
    <property type="entry name" value="Chorismate_synthase_CS"/>
</dbReference>
<dbReference type="PROSITE" id="PS00787">
    <property type="entry name" value="CHORISMATE_SYNTHASE_1"/>
    <property type="match status" value="1"/>
</dbReference>
<evidence type="ECO:0000256" key="12">
    <source>
        <dbReference type="SAM" id="MobiDB-lite"/>
    </source>
</evidence>